<dbReference type="InterPro" id="IPR050848">
    <property type="entry name" value="Homeobox_TF"/>
</dbReference>
<keyword evidence="2 3" id="KW-0238">DNA-binding</keyword>
<dbReference type="GO" id="GO:0005634">
    <property type="term" value="C:nucleus"/>
    <property type="evidence" value="ECO:0007669"/>
    <property type="project" value="UniProtKB-SubCell"/>
</dbReference>
<dbReference type="PANTHER" id="PTHR24333:SF8">
    <property type="entry name" value="HOMEOBOX PROTEIN CEH-62"/>
    <property type="match status" value="1"/>
</dbReference>
<proteinExistence type="predicted"/>
<evidence type="ECO:0000259" key="4">
    <source>
        <dbReference type="PROSITE" id="PS50071"/>
    </source>
</evidence>
<sequence length="191" mass="21980">MIKFTLPYTGGTTAATAINMQMSPMTATRHLPSTTLILQPPPTTTTTTNGAAVHQMIFMVKIKHKIKDAHIMKRLSLLPTEYHGKKYIKNSQQNDKQCYIIKFHRQSHFWPNGPDHQHHGGGFQHGQIYSTGPNSKSYRRRKARTVFSDHQLQGLEKRFECQRYLSTPERIELAQLLNLSETQLLIHGWFV</sequence>
<comment type="subcellular location">
    <subcellularLocation>
        <location evidence="1 2 3">Nucleus</location>
    </subcellularLocation>
</comment>
<dbReference type="CDD" id="cd00086">
    <property type="entry name" value="homeodomain"/>
    <property type="match status" value="1"/>
</dbReference>
<dbReference type="Proteomes" id="UP000887565">
    <property type="component" value="Unplaced"/>
</dbReference>
<keyword evidence="5" id="KW-1185">Reference proteome</keyword>
<dbReference type="Gene3D" id="1.10.10.60">
    <property type="entry name" value="Homeodomain-like"/>
    <property type="match status" value="1"/>
</dbReference>
<evidence type="ECO:0000256" key="1">
    <source>
        <dbReference type="ARBA" id="ARBA00004123"/>
    </source>
</evidence>
<evidence type="ECO:0000256" key="2">
    <source>
        <dbReference type="PROSITE-ProRule" id="PRU00108"/>
    </source>
</evidence>
<accession>A0A915I883</accession>
<keyword evidence="2 3" id="KW-0371">Homeobox</keyword>
<dbReference type="GO" id="GO:0003677">
    <property type="term" value="F:DNA binding"/>
    <property type="evidence" value="ECO:0007669"/>
    <property type="project" value="UniProtKB-UniRule"/>
</dbReference>
<dbReference type="AlphaFoldDB" id="A0A915I883"/>
<organism evidence="5 6">
    <name type="scientific">Romanomermis culicivorax</name>
    <name type="common">Nematode worm</name>
    <dbReference type="NCBI Taxonomy" id="13658"/>
    <lineage>
        <taxon>Eukaryota</taxon>
        <taxon>Metazoa</taxon>
        <taxon>Ecdysozoa</taxon>
        <taxon>Nematoda</taxon>
        <taxon>Enoplea</taxon>
        <taxon>Dorylaimia</taxon>
        <taxon>Mermithida</taxon>
        <taxon>Mermithoidea</taxon>
        <taxon>Mermithidae</taxon>
        <taxon>Romanomermis</taxon>
    </lineage>
</organism>
<reference evidence="6" key="1">
    <citation type="submission" date="2022-11" db="UniProtKB">
        <authorList>
            <consortium name="WormBaseParasite"/>
        </authorList>
    </citation>
    <scope>IDENTIFICATION</scope>
</reference>
<dbReference type="SMART" id="SM00389">
    <property type="entry name" value="HOX"/>
    <property type="match status" value="1"/>
</dbReference>
<dbReference type="InterPro" id="IPR009057">
    <property type="entry name" value="Homeodomain-like_sf"/>
</dbReference>
<dbReference type="WBParaSite" id="nRc.2.0.1.t09962-RA">
    <property type="protein sequence ID" value="nRc.2.0.1.t09962-RA"/>
    <property type="gene ID" value="nRc.2.0.1.g09962"/>
</dbReference>
<evidence type="ECO:0000313" key="6">
    <source>
        <dbReference type="WBParaSite" id="nRc.2.0.1.t09962-RA"/>
    </source>
</evidence>
<protein>
    <submittedName>
        <fullName evidence="6">Homeobox domain-containing protein</fullName>
    </submittedName>
</protein>
<feature type="domain" description="Homeobox" evidence="4">
    <location>
        <begin position="138"/>
        <end position="191"/>
    </location>
</feature>
<dbReference type="PROSITE" id="PS50071">
    <property type="entry name" value="HOMEOBOX_2"/>
    <property type="match status" value="1"/>
</dbReference>
<dbReference type="SUPFAM" id="SSF46689">
    <property type="entry name" value="Homeodomain-like"/>
    <property type="match status" value="1"/>
</dbReference>
<name>A0A915I883_ROMCU</name>
<dbReference type="PANTHER" id="PTHR24333">
    <property type="entry name" value="HOMEO BOX HB9 LIKE A-RELATED"/>
    <property type="match status" value="1"/>
</dbReference>
<evidence type="ECO:0000313" key="5">
    <source>
        <dbReference type="Proteomes" id="UP000887565"/>
    </source>
</evidence>
<evidence type="ECO:0000256" key="3">
    <source>
        <dbReference type="RuleBase" id="RU000682"/>
    </source>
</evidence>
<dbReference type="Pfam" id="PF00046">
    <property type="entry name" value="Homeodomain"/>
    <property type="match status" value="1"/>
</dbReference>
<dbReference type="InterPro" id="IPR001356">
    <property type="entry name" value="HD"/>
</dbReference>
<keyword evidence="2 3" id="KW-0539">Nucleus</keyword>